<protein>
    <recommendedName>
        <fullName evidence="4">L1 transposable element RRM domain-containing protein</fullName>
    </recommendedName>
</protein>
<dbReference type="SUPFAM" id="SSF57997">
    <property type="entry name" value="Tropomyosin"/>
    <property type="match status" value="1"/>
</dbReference>
<keyword evidence="1" id="KW-0175">Coiled coil</keyword>
<dbReference type="Gene3D" id="6.10.280.220">
    <property type="match status" value="1"/>
</dbReference>
<proteinExistence type="predicted"/>
<dbReference type="InParanoid" id="A0A3B5R9Y1"/>
<dbReference type="AlphaFoldDB" id="A0A3B5R9Y1"/>
<organism evidence="2 3">
    <name type="scientific">Xiphophorus maculatus</name>
    <name type="common">Southern platyfish</name>
    <name type="synonym">Platypoecilus maculatus</name>
    <dbReference type="NCBI Taxonomy" id="8083"/>
    <lineage>
        <taxon>Eukaryota</taxon>
        <taxon>Metazoa</taxon>
        <taxon>Chordata</taxon>
        <taxon>Craniata</taxon>
        <taxon>Vertebrata</taxon>
        <taxon>Euteleostomi</taxon>
        <taxon>Actinopterygii</taxon>
        <taxon>Neopterygii</taxon>
        <taxon>Teleostei</taxon>
        <taxon>Neoteleostei</taxon>
        <taxon>Acanthomorphata</taxon>
        <taxon>Ovalentaria</taxon>
        <taxon>Atherinomorphae</taxon>
        <taxon>Cyprinodontiformes</taxon>
        <taxon>Poeciliidae</taxon>
        <taxon>Poeciliinae</taxon>
        <taxon>Xiphophorus</taxon>
    </lineage>
</organism>
<evidence type="ECO:0000313" key="3">
    <source>
        <dbReference type="Proteomes" id="UP000002852"/>
    </source>
</evidence>
<dbReference type="Gene3D" id="3.30.70.1820">
    <property type="entry name" value="L1 transposable element, RRM domain"/>
    <property type="match status" value="1"/>
</dbReference>
<evidence type="ECO:0000313" key="2">
    <source>
        <dbReference type="Ensembl" id="ENSXMAP00000039710.1"/>
    </source>
</evidence>
<dbReference type="InterPro" id="IPR004244">
    <property type="entry name" value="Transposase_22"/>
</dbReference>
<sequence>YDPYCLGTKEDISLRIYLVVDLDDPFNSLEAYNYFHPSLQFILVLAFHIMPRKDEAQKSTAQAGSAVSNETILAAVNSHKDDLSKVYTLVDTLKKSLEGRLDSIEARLTTLQTEHSEVRHRLDDIDSALTSTDARVSALESSCSELAAANGLLKKKVDDLEGRSRRQNIRIVGLREGVEGARPAEFVSKCISELLGQDSFPKPVKIDRAHRALRPKPLPNERPRIIIARVHNDRDVMNILRLSRQQAPLMYHGQKVFIFPDYTAEVSAQRQAFNTVRKRLVEAGATCSLRFPAKLQVSLNDTVKSFTSPTDAERFANSLSHIK</sequence>
<accession>A0A3B5R9Y1</accession>
<reference evidence="2" key="4">
    <citation type="submission" date="2025-09" db="UniProtKB">
        <authorList>
            <consortium name="Ensembl"/>
        </authorList>
    </citation>
    <scope>IDENTIFICATION</scope>
    <source>
        <strain evidence="2">JP 163 A</strain>
    </source>
</reference>
<reference evidence="2" key="3">
    <citation type="submission" date="2025-08" db="UniProtKB">
        <authorList>
            <consortium name="Ensembl"/>
        </authorList>
    </citation>
    <scope>IDENTIFICATION</scope>
    <source>
        <strain evidence="2">JP 163 A</strain>
    </source>
</reference>
<reference evidence="3" key="1">
    <citation type="submission" date="2012-01" db="EMBL/GenBank/DDBJ databases">
        <authorList>
            <person name="Walter R."/>
            <person name="Schartl M."/>
            <person name="Warren W."/>
        </authorList>
    </citation>
    <scope>NUCLEOTIDE SEQUENCE [LARGE SCALE GENOMIC DNA]</scope>
    <source>
        <strain evidence="3">JP 163 A</strain>
    </source>
</reference>
<dbReference type="PANTHER" id="PTHR11505">
    <property type="entry name" value="L1 TRANSPOSABLE ELEMENT-RELATED"/>
    <property type="match status" value="1"/>
</dbReference>
<reference evidence="3" key="2">
    <citation type="journal article" date="2013" name="Nat. Genet.">
        <title>The genome of the platyfish, Xiphophorus maculatus, provides insights into evolutionary adaptation and several complex traits.</title>
        <authorList>
            <person name="Schartl M."/>
            <person name="Walter R.B."/>
            <person name="Shen Y."/>
            <person name="Garcia T."/>
            <person name="Catchen J."/>
            <person name="Amores A."/>
            <person name="Braasch I."/>
            <person name="Chalopin D."/>
            <person name="Volff J.N."/>
            <person name="Lesch K.P."/>
            <person name="Bisazza A."/>
            <person name="Minx P."/>
            <person name="Hillier L."/>
            <person name="Wilson R.K."/>
            <person name="Fuerstenberg S."/>
            <person name="Boore J."/>
            <person name="Searle S."/>
            <person name="Postlethwait J.H."/>
            <person name="Warren W.C."/>
        </authorList>
    </citation>
    <scope>NUCLEOTIDE SEQUENCE [LARGE SCALE GENOMIC DNA]</scope>
    <source>
        <strain evidence="3">JP 163 A</strain>
    </source>
</reference>
<dbReference type="GeneTree" id="ENSGT00940000167395"/>
<keyword evidence="3" id="KW-1185">Reference proteome</keyword>
<evidence type="ECO:0008006" key="4">
    <source>
        <dbReference type="Google" id="ProtNLM"/>
    </source>
</evidence>
<name>A0A3B5R9Y1_XIPMA</name>
<dbReference type="Proteomes" id="UP000002852">
    <property type="component" value="Unassembled WGS sequence"/>
</dbReference>
<evidence type="ECO:0000256" key="1">
    <source>
        <dbReference type="SAM" id="Coils"/>
    </source>
</evidence>
<dbReference type="Ensembl" id="ENSXMAT00000031665.1">
    <property type="protein sequence ID" value="ENSXMAP00000039710.1"/>
    <property type="gene ID" value="ENSXMAG00000022805.1"/>
</dbReference>
<feature type="coiled-coil region" evidence="1">
    <location>
        <begin position="94"/>
        <end position="121"/>
    </location>
</feature>
<dbReference type="OMA" id="RHNNICL"/>